<reference evidence="2 3" key="1">
    <citation type="journal article" date="2016" name="Front. Microbiol.">
        <title>Comprehensive Phylogenetic Analysis of Bovine Non-aureus Staphylococci Species Based on Whole-Genome Sequencing.</title>
        <authorList>
            <person name="Naushad S."/>
            <person name="Barkema H.W."/>
            <person name="Luby C."/>
            <person name="Condas L.A."/>
            <person name="Nobrega D.B."/>
            <person name="Carson D.A."/>
            <person name="De Buck J."/>
        </authorList>
    </citation>
    <scope>NUCLEOTIDE SEQUENCE [LARGE SCALE GENOMIC DNA]</scope>
    <source>
        <strain evidence="2 3">SNUC 4781</strain>
    </source>
</reference>
<keyword evidence="1" id="KW-0812">Transmembrane</keyword>
<organism evidence="2 3">
    <name type="scientific">Staphylococcus gallinarum</name>
    <dbReference type="NCBI Taxonomy" id="1293"/>
    <lineage>
        <taxon>Bacteria</taxon>
        <taxon>Bacillati</taxon>
        <taxon>Bacillota</taxon>
        <taxon>Bacilli</taxon>
        <taxon>Bacillales</taxon>
        <taxon>Staphylococcaceae</taxon>
        <taxon>Staphylococcus</taxon>
    </lineage>
</organism>
<dbReference type="EMBL" id="QYJN01000008">
    <property type="protein sequence ID" value="RIP32781.1"/>
    <property type="molecule type" value="Genomic_DNA"/>
</dbReference>
<name>A0A3A0VGJ0_STAGA</name>
<keyword evidence="1" id="KW-1133">Transmembrane helix</keyword>
<evidence type="ECO:0000313" key="2">
    <source>
        <dbReference type="EMBL" id="RIP32781.1"/>
    </source>
</evidence>
<feature type="transmembrane region" description="Helical" evidence="1">
    <location>
        <begin position="41"/>
        <end position="61"/>
    </location>
</feature>
<dbReference type="AlphaFoldDB" id="A0A3A0VGJ0"/>
<evidence type="ECO:0000313" key="3">
    <source>
        <dbReference type="Proteomes" id="UP000265541"/>
    </source>
</evidence>
<evidence type="ECO:0000256" key="1">
    <source>
        <dbReference type="SAM" id="Phobius"/>
    </source>
</evidence>
<gene>
    <name evidence="2" type="ORF">BUZ14_12680</name>
</gene>
<proteinExistence type="predicted"/>
<dbReference type="Proteomes" id="UP000265541">
    <property type="component" value="Unassembled WGS sequence"/>
</dbReference>
<accession>A0A3A0VGJ0</accession>
<comment type="caution">
    <text evidence="2">The sequence shown here is derived from an EMBL/GenBank/DDBJ whole genome shotgun (WGS) entry which is preliminary data.</text>
</comment>
<keyword evidence="1" id="KW-0472">Membrane</keyword>
<protein>
    <submittedName>
        <fullName evidence="2">Uncharacterized protein</fullName>
    </submittedName>
</protein>
<dbReference type="RefSeq" id="WP_119486214.1">
    <property type="nucleotide sequence ID" value="NZ_QYJN01000008.1"/>
</dbReference>
<sequence length="81" mass="9542">MNNEKRLVKKKGMKVLATVLLLWTIVSIVLAGALDIKYANYILLGVWILIVIICFFIDKYIEKNYMKKHLGDKYLRLKNKR</sequence>